<gene>
    <name evidence="1" type="ORF">J2X15_001992</name>
</gene>
<reference evidence="1 2" key="1">
    <citation type="submission" date="2023-07" db="EMBL/GenBank/DDBJ databases">
        <title>Sorghum-associated microbial communities from plants grown in Nebraska, USA.</title>
        <authorList>
            <person name="Schachtman D."/>
        </authorList>
    </citation>
    <scope>NUCLEOTIDE SEQUENCE [LARGE SCALE GENOMIC DNA]</scope>
    <source>
        <strain evidence="1 2">BE308</strain>
    </source>
</reference>
<dbReference type="RefSeq" id="WP_310342140.1">
    <property type="nucleotide sequence ID" value="NZ_JAVDXO010000004.1"/>
</dbReference>
<protein>
    <recommendedName>
        <fullName evidence="3">PilZ domain-containing protein</fullName>
    </recommendedName>
</protein>
<dbReference type="EMBL" id="JAVDXO010000004">
    <property type="protein sequence ID" value="MDR7306706.1"/>
    <property type="molecule type" value="Genomic_DNA"/>
</dbReference>
<comment type="caution">
    <text evidence="1">The sequence shown here is derived from an EMBL/GenBank/DDBJ whole genome shotgun (WGS) entry which is preliminary data.</text>
</comment>
<sequence length="41" mass="4323">MFAFRDANNPQSIAALVMDISEGGVQILSQAGLQLTGKSSR</sequence>
<evidence type="ECO:0000313" key="2">
    <source>
        <dbReference type="Proteomes" id="UP001268089"/>
    </source>
</evidence>
<proteinExistence type="predicted"/>
<dbReference type="Proteomes" id="UP001268089">
    <property type="component" value="Unassembled WGS sequence"/>
</dbReference>
<organism evidence="1 2">
    <name type="scientific">Rhodoferax saidenbachensis</name>
    <dbReference type="NCBI Taxonomy" id="1484693"/>
    <lineage>
        <taxon>Bacteria</taxon>
        <taxon>Pseudomonadati</taxon>
        <taxon>Pseudomonadota</taxon>
        <taxon>Betaproteobacteria</taxon>
        <taxon>Burkholderiales</taxon>
        <taxon>Comamonadaceae</taxon>
        <taxon>Rhodoferax</taxon>
    </lineage>
</organism>
<evidence type="ECO:0008006" key="3">
    <source>
        <dbReference type="Google" id="ProtNLM"/>
    </source>
</evidence>
<accession>A0ABU1ZQA0</accession>
<keyword evidence="2" id="KW-1185">Reference proteome</keyword>
<evidence type="ECO:0000313" key="1">
    <source>
        <dbReference type="EMBL" id="MDR7306706.1"/>
    </source>
</evidence>
<name>A0ABU1ZQA0_9BURK</name>